<dbReference type="Pfam" id="PF00153">
    <property type="entry name" value="Mito_carr"/>
    <property type="match status" value="3"/>
</dbReference>
<keyword evidence="3 9" id="KW-0813">Transport</keyword>
<organism evidence="10">
    <name type="scientific">Loa loa</name>
    <name type="common">Eye worm</name>
    <name type="synonym">Filaria loa</name>
    <dbReference type="NCBI Taxonomy" id="7209"/>
    <lineage>
        <taxon>Eukaryota</taxon>
        <taxon>Metazoa</taxon>
        <taxon>Ecdysozoa</taxon>
        <taxon>Nematoda</taxon>
        <taxon>Chromadorea</taxon>
        <taxon>Rhabditida</taxon>
        <taxon>Spirurina</taxon>
        <taxon>Spiruromorpha</taxon>
        <taxon>Filarioidea</taxon>
        <taxon>Onchocercidae</taxon>
        <taxon>Loa</taxon>
    </lineage>
</organism>
<dbReference type="KEGG" id="loa:LOAG_07771"/>
<dbReference type="GeneID" id="9945193"/>
<dbReference type="FunCoup" id="A0A1S0TVC6">
    <property type="interactions" value="1752"/>
</dbReference>
<feature type="repeat" description="Solcar" evidence="8">
    <location>
        <begin position="167"/>
        <end position="252"/>
    </location>
</feature>
<dbReference type="CTD" id="9945193"/>
<keyword evidence="4 8" id="KW-0812">Transmembrane</keyword>
<dbReference type="PANTHER" id="PTHR45667">
    <property type="entry name" value="S-ADENOSYLMETHIONINE MITOCHONDRIAL CARRIER PROTEIN"/>
    <property type="match status" value="1"/>
</dbReference>
<evidence type="ECO:0000256" key="2">
    <source>
        <dbReference type="ARBA" id="ARBA00006375"/>
    </source>
</evidence>
<evidence type="ECO:0000256" key="3">
    <source>
        <dbReference type="ARBA" id="ARBA00022448"/>
    </source>
</evidence>
<comment type="similarity">
    <text evidence="2 9">Belongs to the mitochondrial carrier (TC 2.A.29) family.</text>
</comment>
<evidence type="ECO:0000256" key="5">
    <source>
        <dbReference type="ARBA" id="ARBA00022737"/>
    </source>
</evidence>
<protein>
    <recommendedName>
        <fullName evidence="11">S-adenosylmethionine mitochondrial carrier protein</fullName>
    </recommendedName>
</protein>
<name>A0A1S0TVC6_LOALO</name>
<keyword evidence="6" id="KW-1133">Transmembrane helix</keyword>
<proteinExistence type="inferred from homology"/>
<dbReference type="PROSITE" id="PS50920">
    <property type="entry name" value="SOLCAR"/>
    <property type="match status" value="3"/>
</dbReference>
<dbReference type="GO" id="GO:0005743">
    <property type="term" value="C:mitochondrial inner membrane"/>
    <property type="evidence" value="ECO:0007669"/>
    <property type="project" value="EnsemblMetazoa"/>
</dbReference>
<evidence type="ECO:0008006" key="11">
    <source>
        <dbReference type="Google" id="ProtNLM"/>
    </source>
</evidence>
<evidence type="ECO:0000313" key="10">
    <source>
        <dbReference type="EMBL" id="EFO20719.2"/>
    </source>
</evidence>
<evidence type="ECO:0000256" key="7">
    <source>
        <dbReference type="ARBA" id="ARBA00023136"/>
    </source>
</evidence>
<dbReference type="InterPro" id="IPR018108">
    <property type="entry name" value="MCP_transmembrane"/>
</dbReference>
<feature type="repeat" description="Solcar" evidence="8">
    <location>
        <begin position="2"/>
        <end position="75"/>
    </location>
</feature>
<dbReference type="InParanoid" id="A0A1S0TVC6"/>
<evidence type="ECO:0000256" key="8">
    <source>
        <dbReference type="PROSITE-ProRule" id="PRU00282"/>
    </source>
</evidence>
<gene>
    <name evidence="10" type="ORF">LOAG_07771</name>
</gene>
<keyword evidence="7 8" id="KW-0472">Membrane</keyword>
<feature type="repeat" description="Solcar" evidence="8">
    <location>
        <begin position="76"/>
        <end position="158"/>
    </location>
</feature>
<dbReference type="Gene3D" id="1.50.40.10">
    <property type="entry name" value="Mitochondrial carrier domain"/>
    <property type="match status" value="2"/>
</dbReference>
<dbReference type="RefSeq" id="XP_003143352.2">
    <property type="nucleotide sequence ID" value="XM_003143304.2"/>
</dbReference>
<sequence length="285" mass="31201">MDWFGRPLFCGAAAGLVVDLTLYPLDTIKTRLQSSEGFYAAGGLRNIYHGMGSVAVGSAPSAALFFSTYNTLRGIAAVTINAGAASFSEVVACVLRVPTELVKQRAQARSDHHLGKICRMIYKQSGFLGFYQGFLSTVCREIPFSLIEFPLWEVLKQEVAGVRKRQCTPLESAACGSVSGSIAAAMTTPLDVVKTQTMLNENASRLGIPAMLAKIWTTSGYRGLYAGILPRSAWMGIGGFVFLVFMRRLCCLPEIYFSSLFFFDTQILSEISFFWQNSTKTLVKN</sequence>
<evidence type="ECO:0000256" key="9">
    <source>
        <dbReference type="RuleBase" id="RU000488"/>
    </source>
</evidence>
<evidence type="ECO:0000256" key="1">
    <source>
        <dbReference type="ARBA" id="ARBA00004141"/>
    </source>
</evidence>
<dbReference type="SUPFAM" id="SSF103506">
    <property type="entry name" value="Mitochondrial carrier"/>
    <property type="match status" value="1"/>
</dbReference>
<dbReference type="AlphaFoldDB" id="A0A1S0TVC6"/>
<evidence type="ECO:0000256" key="6">
    <source>
        <dbReference type="ARBA" id="ARBA00022989"/>
    </source>
</evidence>
<evidence type="ECO:0000256" key="4">
    <source>
        <dbReference type="ARBA" id="ARBA00022692"/>
    </source>
</evidence>
<dbReference type="OrthoDB" id="276989at2759"/>
<keyword evidence="5" id="KW-0677">Repeat</keyword>
<dbReference type="OMA" id="DIWIAGA"/>
<dbReference type="GO" id="GO:1990543">
    <property type="term" value="P:mitochondrial S-adenosyl-L-methionine transmembrane transport"/>
    <property type="evidence" value="ECO:0007669"/>
    <property type="project" value="EnsemblMetazoa"/>
</dbReference>
<dbReference type="GO" id="GO:0000095">
    <property type="term" value="F:S-adenosyl-L-methionine transmembrane transporter activity"/>
    <property type="evidence" value="ECO:0007669"/>
    <property type="project" value="EnsemblMetazoa"/>
</dbReference>
<reference evidence="10" key="1">
    <citation type="submission" date="2012-04" db="EMBL/GenBank/DDBJ databases">
        <title>The Genome Sequence of Loa loa.</title>
        <authorList>
            <consortium name="The Broad Institute Genome Sequencing Platform"/>
            <consortium name="Broad Institute Genome Sequencing Center for Infectious Disease"/>
            <person name="Nutman T.B."/>
            <person name="Fink D.L."/>
            <person name="Russ C."/>
            <person name="Young S."/>
            <person name="Zeng Q."/>
            <person name="Gargeya S."/>
            <person name="Alvarado L."/>
            <person name="Berlin A."/>
            <person name="Chapman S.B."/>
            <person name="Chen Z."/>
            <person name="Freedman E."/>
            <person name="Gellesch M."/>
            <person name="Goldberg J."/>
            <person name="Griggs A."/>
            <person name="Gujja S."/>
            <person name="Heilman E.R."/>
            <person name="Heiman D."/>
            <person name="Howarth C."/>
            <person name="Mehta T."/>
            <person name="Neiman D."/>
            <person name="Pearson M."/>
            <person name="Roberts A."/>
            <person name="Saif S."/>
            <person name="Shea T."/>
            <person name="Shenoy N."/>
            <person name="Sisk P."/>
            <person name="Stolte C."/>
            <person name="Sykes S."/>
            <person name="White J."/>
            <person name="Yandava C."/>
            <person name="Haas B."/>
            <person name="Henn M.R."/>
            <person name="Nusbaum C."/>
            <person name="Birren B."/>
        </authorList>
    </citation>
    <scope>NUCLEOTIDE SEQUENCE [LARGE SCALE GENOMIC DNA]</scope>
</reference>
<comment type="subcellular location">
    <subcellularLocation>
        <location evidence="1">Membrane</location>
        <topology evidence="1">Multi-pass membrane protein</topology>
    </subcellularLocation>
</comment>
<accession>A0A1S0TVC6</accession>
<dbReference type="EMBL" id="JH712189">
    <property type="protein sequence ID" value="EFO20719.2"/>
    <property type="molecule type" value="Genomic_DNA"/>
</dbReference>
<dbReference type="InterPro" id="IPR023395">
    <property type="entry name" value="MCP_dom_sf"/>
</dbReference>